<dbReference type="AlphaFoldDB" id="A0A6G7XDV5"/>
<accession>A0A6G7XDV5</accession>
<evidence type="ECO:0000313" key="2">
    <source>
        <dbReference type="Proteomes" id="UP000502677"/>
    </source>
</evidence>
<dbReference type="Proteomes" id="UP000502677">
    <property type="component" value="Chromosome"/>
</dbReference>
<gene>
    <name evidence="1" type="ORF">G7068_05585</name>
</gene>
<evidence type="ECO:0000313" key="1">
    <source>
        <dbReference type="EMBL" id="QIK62733.1"/>
    </source>
</evidence>
<name>A0A6G7XDV5_9MICO</name>
<reference evidence="1 2" key="1">
    <citation type="submission" date="2020-03" db="EMBL/GenBank/DDBJ databases">
        <title>Leucobacter sp. nov., isolated from beetles.</title>
        <authorList>
            <person name="Hyun D.-W."/>
            <person name="Bae J.-W."/>
        </authorList>
    </citation>
    <scope>NUCLEOTIDE SEQUENCE [LARGE SCALE GENOMIC DNA]</scope>
    <source>
        <strain evidence="1 2">HDW9C</strain>
    </source>
</reference>
<dbReference type="KEGG" id="lvi:G7068_05585"/>
<sequence length="147" mass="16495">MTRVNHNQLAYLRRAERAREGLQLIPESANQLGFVGRHDRLVADSVPLDEIPSRMEDLEPTGTSAVDFAVPRFLLSLYNVVRDDRHSQPAAGGDDPTPKRLWKAAMAEAEWDVDAYHQHQELLAHLQQRRLGPGALALVSDPIEVRS</sequence>
<dbReference type="RefSeq" id="WP_166290043.1">
    <property type="nucleotide sequence ID" value="NZ_CP049863.1"/>
</dbReference>
<organism evidence="1 2">
    <name type="scientific">Leucobacter viscericola</name>
    <dbReference type="NCBI Taxonomy" id="2714935"/>
    <lineage>
        <taxon>Bacteria</taxon>
        <taxon>Bacillati</taxon>
        <taxon>Actinomycetota</taxon>
        <taxon>Actinomycetes</taxon>
        <taxon>Micrococcales</taxon>
        <taxon>Microbacteriaceae</taxon>
        <taxon>Leucobacter</taxon>
    </lineage>
</organism>
<proteinExistence type="predicted"/>
<protein>
    <submittedName>
        <fullName evidence="1">Uncharacterized protein</fullName>
    </submittedName>
</protein>
<keyword evidence="2" id="KW-1185">Reference proteome</keyword>
<dbReference type="EMBL" id="CP049863">
    <property type="protein sequence ID" value="QIK62733.1"/>
    <property type="molecule type" value="Genomic_DNA"/>
</dbReference>